<dbReference type="EMBL" id="CP108195">
    <property type="protein sequence ID" value="WTS17281.1"/>
    <property type="molecule type" value="Genomic_DNA"/>
</dbReference>
<proteinExistence type="predicted"/>
<name>A0AAU1UJC6_9ACTN</name>
<reference evidence="2" key="1">
    <citation type="submission" date="2022-10" db="EMBL/GenBank/DDBJ databases">
        <title>The complete genomes of actinobacterial strains from the NBC collection.</title>
        <authorList>
            <person name="Joergensen T.S."/>
            <person name="Alvarez Arevalo M."/>
            <person name="Sterndorff E.B."/>
            <person name="Faurdal D."/>
            <person name="Vuksanovic O."/>
            <person name="Mourched A.-S."/>
            <person name="Charusanti P."/>
            <person name="Shaw S."/>
            <person name="Blin K."/>
            <person name="Weber T."/>
        </authorList>
    </citation>
    <scope>NUCLEOTIDE SEQUENCE</scope>
    <source>
        <strain evidence="2">NBC_00119</strain>
    </source>
</reference>
<evidence type="ECO:0000256" key="1">
    <source>
        <dbReference type="SAM" id="MobiDB-lite"/>
    </source>
</evidence>
<sequence length="360" mass="38356">MNAAHPSGSDREEAQEVSRLLPEAPEWDLPRGRHRHHKDILMQQIDLHHESVAAATPPHGRASAAPTPLRRRLLRPAVAVPVAALALTGALAATLTFTGDDHGATPVAQAPASDGGATVLLNQIADASLRTDTAPVKDGQYVYVRSTVRSNEGTFAGPVELGAPHRREVWMAQTSKPVKTLGTMKETGRGVPMSGQLLPYKSTDALAPGLESPTYAWLASLPTDPDQLLDELYAGTRTGGRESEDQAVFEKIGSLLDETVMPPKNAAALYKAVARIPGIKRIPDAVDAAGRHGVGVARQDDRSASRSEWIFDSESLTYLGSRSYLDKDGKGMKLAGTNAILRRTVVDKSGTMPADTTADS</sequence>
<feature type="region of interest" description="Disordered" evidence="1">
    <location>
        <begin position="1"/>
        <end position="31"/>
    </location>
</feature>
<evidence type="ECO:0000313" key="2">
    <source>
        <dbReference type="EMBL" id="WTS17281.1"/>
    </source>
</evidence>
<dbReference type="NCBIfam" id="NF038083">
    <property type="entry name" value="CU044_5270_fam"/>
    <property type="match status" value="1"/>
</dbReference>
<gene>
    <name evidence="2" type="ORF">OHU69_43325</name>
</gene>
<accession>A0AAU1UJC6</accession>
<dbReference type="InterPro" id="IPR047789">
    <property type="entry name" value="CU044_5270-like"/>
</dbReference>
<organism evidence="2">
    <name type="scientific">Streptomyces sp. NBC_00119</name>
    <dbReference type="NCBI Taxonomy" id="2975659"/>
    <lineage>
        <taxon>Bacteria</taxon>
        <taxon>Bacillati</taxon>
        <taxon>Actinomycetota</taxon>
        <taxon>Actinomycetes</taxon>
        <taxon>Kitasatosporales</taxon>
        <taxon>Streptomycetaceae</taxon>
        <taxon>Streptomyces</taxon>
    </lineage>
</organism>
<protein>
    <submittedName>
        <fullName evidence="2">CU044_5270 family protein</fullName>
    </submittedName>
</protein>
<dbReference type="AlphaFoldDB" id="A0AAU1UJC6"/>